<dbReference type="Pfam" id="PF05043">
    <property type="entry name" value="Mga"/>
    <property type="match status" value="1"/>
</dbReference>
<sequence length="692" mass="80183">MDKEIVIILKLLLERTLITTKELMDETGLSIRQITYRISKINDLLKSQKVPPISLRYNKDLILKSETRDAILEIIQQHDSEKAFYLKKDERLAFMYLTLFINLEYLSLNHFIDAMKVSRSSILMDFKDLGEILKENGVYIKNNRTNGYYLIGSEMEIRRLMIKIVINTLSINRDCKIFNLFIKEYKLDNFQKSKEIISNLALKHNIKFVEDRLLEFIYIFTFLKARMISKKKSEYEVSKIPNISVIKLMKEYNFTEDLLYSFENGNMIQSFDANYISAWIIGISVGSTKDKTEDISIISKIVIRIMTRFESLSGFHYMNRDGIFEQLYSHFRPAYYRLLFKLPIYNTLCEKVKTEYKELYKLVSETMKPFSELFDQDIPEDELAYLTIHFGAILFNGNESIIPPKKKALIVCSGGIGSSAILYTELKNLFPELHFLLPIELSKLNDICEPIDIIFTSNYSAELMEIENPLIKVSPVMTLKEKSQVKREVYMLLGNTFLRQPRVEEVIEIVRKNTKIISEDVLYNELQAYFSRMENFSIKEQGEFVLSDIISENLIRLGVAAKDWEDAIRKSASVLLKNDKITAPYIDAMITTAKESGPYIVITKHVALPHAKPEAGAKETAMGIAVLQSPIEFGNKGNDPVKYVFCLSAVDHEKHLQAMAEFLELLEKEEFYHILDNAKDPSEIMNYIKAME</sequence>
<dbReference type="GO" id="GO:0008982">
    <property type="term" value="F:protein-N(PI)-phosphohistidine-sugar phosphotransferase activity"/>
    <property type="evidence" value="ECO:0007669"/>
    <property type="project" value="InterPro"/>
</dbReference>
<evidence type="ECO:0000256" key="4">
    <source>
        <dbReference type="ARBA" id="ARBA00023159"/>
    </source>
</evidence>
<evidence type="ECO:0000256" key="3">
    <source>
        <dbReference type="ARBA" id="ARBA00023015"/>
    </source>
</evidence>
<protein>
    <submittedName>
        <fullName evidence="9">Transcriptional regulator ManR</fullName>
    </submittedName>
</protein>
<dbReference type="Pfam" id="PF00359">
    <property type="entry name" value="PTS_EIIA_2"/>
    <property type="match status" value="1"/>
</dbReference>
<evidence type="ECO:0000256" key="2">
    <source>
        <dbReference type="ARBA" id="ARBA00022737"/>
    </source>
</evidence>
<dbReference type="InterPro" id="IPR036095">
    <property type="entry name" value="PTS_EIIB-like_sf"/>
</dbReference>
<organism evidence="9 10">
    <name type="scientific">Clostridium fungisolvens</name>
    <dbReference type="NCBI Taxonomy" id="1604897"/>
    <lineage>
        <taxon>Bacteria</taxon>
        <taxon>Bacillati</taxon>
        <taxon>Bacillota</taxon>
        <taxon>Clostridia</taxon>
        <taxon>Eubacteriales</taxon>
        <taxon>Clostridiaceae</taxon>
        <taxon>Clostridium</taxon>
    </lineage>
</organism>
<evidence type="ECO:0000259" key="6">
    <source>
        <dbReference type="PROSITE" id="PS51094"/>
    </source>
</evidence>
<dbReference type="InterPro" id="IPR016152">
    <property type="entry name" value="PTrfase/Anion_transptr"/>
</dbReference>
<dbReference type="PANTHER" id="PTHR30185">
    <property type="entry name" value="CRYPTIC BETA-GLUCOSIDE BGL OPERON ANTITERMINATOR"/>
    <property type="match status" value="1"/>
</dbReference>
<dbReference type="PROSITE" id="PS51099">
    <property type="entry name" value="PTS_EIIB_TYPE_2"/>
    <property type="match status" value="1"/>
</dbReference>
<dbReference type="GO" id="GO:0009401">
    <property type="term" value="P:phosphoenolpyruvate-dependent sugar phosphotransferase system"/>
    <property type="evidence" value="ECO:0007669"/>
    <property type="project" value="InterPro"/>
</dbReference>
<dbReference type="InterPro" id="IPR036388">
    <property type="entry name" value="WH-like_DNA-bd_sf"/>
</dbReference>
<dbReference type="InterPro" id="IPR007737">
    <property type="entry name" value="Mga_HTH"/>
</dbReference>
<feature type="domain" description="PTS EIIB type-2" evidence="7">
    <location>
        <begin position="406"/>
        <end position="497"/>
    </location>
</feature>
<evidence type="ECO:0000313" key="10">
    <source>
        <dbReference type="Proteomes" id="UP000580568"/>
    </source>
</evidence>
<keyword evidence="5" id="KW-0804">Transcription</keyword>
<dbReference type="PANTHER" id="PTHR30185:SF9">
    <property type="entry name" value="MANNITOL-SPECIFIC PHOSPHOTRANSFERASE ENZYME IIA COMPONENT"/>
    <property type="match status" value="1"/>
</dbReference>
<proteinExistence type="predicted"/>
<dbReference type="GO" id="GO:0006355">
    <property type="term" value="P:regulation of DNA-templated transcription"/>
    <property type="evidence" value="ECO:0007669"/>
    <property type="project" value="InterPro"/>
</dbReference>
<keyword evidence="3" id="KW-0805">Transcription regulation</keyword>
<accession>A0A6V8SFS0</accession>
<dbReference type="RefSeq" id="WP_183277124.1">
    <property type="nucleotide sequence ID" value="NZ_BLZR01000001.1"/>
</dbReference>
<dbReference type="InterPro" id="IPR050661">
    <property type="entry name" value="BglG_antiterminators"/>
</dbReference>
<dbReference type="CDD" id="cd05568">
    <property type="entry name" value="PTS_IIB_bgl_like"/>
    <property type="match status" value="1"/>
</dbReference>
<dbReference type="Gene3D" id="1.10.1790.10">
    <property type="entry name" value="PRD domain"/>
    <property type="match status" value="1"/>
</dbReference>
<keyword evidence="2" id="KW-0677">Repeat</keyword>
<name>A0A6V8SFS0_9CLOT</name>
<dbReference type="EMBL" id="BLZR01000001">
    <property type="protein sequence ID" value="GFP75631.1"/>
    <property type="molecule type" value="Genomic_DNA"/>
</dbReference>
<dbReference type="InterPro" id="IPR013011">
    <property type="entry name" value="PTS_EIIB_2"/>
</dbReference>
<evidence type="ECO:0000313" key="9">
    <source>
        <dbReference type="EMBL" id="GFP75631.1"/>
    </source>
</evidence>
<dbReference type="PROSITE" id="PS51372">
    <property type="entry name" value="PRD_2"/>
    <property type="match status" value="1"/>
</dbReference>
<feature type="domain" description="PTS EIIA type-2" evidence="6">
    <location>
        <begin position="548"/>
        <end position="691"/>
    </location>
</feature>
<dbReference type="SUPFAM" id="SSF52794">
    <property type="entry name" value="PTS system IIB component-like"/>
    <property type="match status" value="1"/>
</dbReference>
<dbReference type="PROSITE" id="PS51094">
    <property type="entry name" value="PTS_EIIA_TYPE_2"/>
    <property type="match status" value="1"/>
</dbReference>
<dbReference type="Pfam" id="PF00874">
    <property type="entry name" value="PRD"/>
    <property type="match status" value="1"/>
</dbReference>
<evidence type="ECO:0000256" key="1">
    <source>
        <dbReference type="ARBA" id="ARBA00022679"/>
    </source>
</evidence>
<dbReference type="InterPro" id="IPR002178">
    <property type="entry name" value="PTS_EIIA_type-2_dom"/>
</dbReference>
<dbReference type="InterPro" id="IPR036634">
    <property type="entry name" value="PRD_sf"/>
</dbReference>
<dbReference type="CDD" id="cd00211">
    <property type="entry name" value="PTS_IIA_fru"/>
    <property type="match status" value="1"/>
</dbReference>
<dbReference type="Gene3D" id="3.40.930.10">
    <property type="entry name" value="Mannitol-specific EII, Chain A"/>
    <property type="match status" value="1"/>
</dbReference>
<dbReference type="Proteomes" id="UP000580568">
    <property type="component" value="Unassembled WGS sequence"/>
</dbReference>
<dbReference type="SUPFAM" id="SSF63520">
    <property type="entry name" value="PTS-regulatory domain, PRD"/>
    <property type="match status" value="1"/>
</dbReference>
<evidence type="ECO:0000259" key="8">
    <source>
        <dbReference type="PROSITE" id="PS51372"/>
    </source>
</evidence>
<dbReference type="SUPFAM" id="SSF55804">
    <property type="entry name" value="Phoshotransferase/anion transport protein"/>
    <property type="match status" value="1"/>
</dbReference>
<dbReference type="Gene3D" id="3.40.50.2300">
    <property type="match status" value="1"/>
</dbReference>
<keyword evidence="10" id="KW-1185">Reference proteome</keyword>
<evidence type="ECO:0000256" key="5">
    <source>
        <dbReference type="ARBA" id="ARBA00023163"/>
    </source>
</evidence>
<dbReference type="AlphaFoldDB" id="A0A6V8SFS0"/>
<evidence type="ECO:0000259" key="7">
    <source>
        <dbReference type="PROSITE" id="PS51099"/>
    </source>
</evidence>
<gene>
    <name evidence="9" type="ORF">bsdtw1_01718</name>
</gene>
<keyword evidence="1" id="KW-0808">Transferase</keyword>
<dbReference type="Gene3D" id="1.10.10.10">
    <property type="entry name" value="Winged helix-like DNA-binding domain superfamily/Winged helix DNA-binding domain"/>
    <property type="match status" value="1"/>
</dbReference>
<feature type="domain" description="PRD" evidence="8">
    <location>
        <begin position="293"/>
        <end position="400"/>
    </location>
</feature>
<reference evidence="9 10" key="1">
    <citation type="submission" date="2020-07" db="EMBL/GenBank/DDBJ databases">
        <title>A new beta-1,3-glucan-decomposing anaerobic bacterium isolated from anoxic soil subjected to biological soil disinfestation.</title>
        <authorList>
            <person name="Ueki A."/>
            <person name="Tonouchi A."/>
        </authorList>
    </citation>
    <scope>NUCLEOTIDE SEQUENCE [LARGE SCALE GENOMIC DNA]</scope>
    <source>
        <strain evidence="9 10">TW1</strain>
    </source>
</reference>
<comment type="caution">
    <text evidence="9">The sequence shown here is derived from an EMBL/GenBank/DDBJ whole genome shotgun (WGS) entry which is preliminary data.</text>
</comment>
<keyword evidence="4" id="KW-0010">Activator</keyword>
<dbReference type="InterPro" id="IPR011608">
    <property type="entry name" value="PRD"/>
</dbReference>